<evidence type="ECO:0000259" key="6">
    <source>
        <dbReference type="Pfam" id="PF02884"/>
    </source>
</evidence>
<evidence type="ECO:0000313" key="8">
    <source>
        <dbReference type="EMBL" id="MEZ8084152.1"/>
    </source>
</evidence>
<dbReference type="Gene3D" id="2.60.220.10">
    <property type="entry name" value="Polysaccharide lyase family 8-like, C-terminal"/>
    <property type="match status" value="1"/>
</dbReference>
<evidence type="ECO:0000256" key="3">
    <source>
        <dbReference type="ARBA" id="ARBA00023239"/>
    </source>
</evidence>
<dbReference type="GO" id="GO:0016829">
    <property type="term" value="F:lyase activity"/>
    <property type="evidence" value="ECO:0007669"/>
    <property type="project" value="UniProtKB-KW"/>
</dbReference>
<dbReference type="InterPro" id="IPR011071">
    <property type="entry name" value="Lyase_8-like_C"/>
</dbReference>
<proteinExistence type="inferred from homology"/>
<dbReference type="InterPro" id="IPR014718">
    <property type="entry name" value="GH-type_carb-bd"/>
</dbReference>
<feature type="chain" id="PRO_5046593814" evidence="4">
    <location>
        <begin position="25"/>
        <end position="842"/>
    </location>
</feature>
<keyword evidence="2 4" id="KW-0732">Signal</keyword>
<accession>A0ABV4L8Y5</accession>
<dbReference type="Pfam" id="PF02884">
    <property type="entry name" value="Lyase_8_C"/>
    <property type="match status" value="1"/>
</dbReference>
<sequence length="842" mass="94251">MTKSLLSKITRLSLVFLFLSHLNGCDSGFSVQGTNNGANDVEGSVKAVNSKLLIDNWNAFLIGQPYMFETDGFSKLAEGKTANGLKRYEQMVFKENEIFEGVVLLDSSGEINPTAVRTTFQYLLFVANAYYIPNNELNFNSLYRNPKVLEKIVSATWELFSSYYTVDSKHVGNWWYWEIGTNKILMDFLTLTYLDLPPALFSKGIEISYAMAPDPKYIFNSAGTTATRVPELSTGANRTDLAQINMLRSVLQGNMTQVQESVNLIASTLKIVDSGDGFYSDGGLVQHIDYPYIGGYGAVLLETVSKVSYVLSNTDKSYDLSPFNFMYDRIFDTFEPFIFKSQLAEGVRGRSPSRGWATSRKETQNIVQSFLRLYPSAPPEYKNKLGRLIKEQLLSPEEQRERYFIDYYANDFVPLAIANEQVLGDTELAPRGPLVGNFLFNSMDRVAHRKSDWMFLVSAHSYRSGNYECINGENLKGYRTGDGMTYIYDSDQEQYFNYWPMLDPLLPVGTTEDISITPEDCTDIETGSSKKQNMRWVGGISTRKQDQASGGIGSYGMHFFSYDDSVEIKKSWFMLEDMIVALGGGLTSSDYNLTKTAVEFRKIKSSAGNKIYIDGVQHPSGLTPIDYSGNPKSIFLEGDIVSSSRGYVFLGNDKVKFEKKIDQAGNWIEVNTVNEERMSNPYIEYNTVNIDIMHGVGGGVYDKYAYIVIPSISLADFNSKLAVSDKVGVEVLTVSADAHVISLTTAGLVAANIFAEDGYVSDVLEVSAQSAVIFEKKLNKIKVWVSEPTRSQNQISLLFPKESNLVLEPIYQNIVNVEDDHFIVDTSAKDGETIYFELTIDL</sequence>
<feature type="domain" description="Polysaccharide lyase family 8 C-terminal" evidence="6">
    <location>
        <begin position="731"/>
        <end position="795"/>
    </location>
</feature>
<organism evidence="8 9">
    <name type="scientific">Enterovibrio norvegicus</name>
    <dbReference type="NCBI Taxonomy" id="188144"/>
    <lineage>
        <taxon>Bacteria</taxon>
        <taxon>Pseudomonadati</taxon>
        <taxon>Pseudomonadota</taxon>
        <taxon>Gammaproteobacteria</taxon>
        <taxon>Vibrionales</taxon>
        <taxon>Vibrionaceae</taxon>
        <taxon>Enterovibrio</taxon>
    </lineage>
</organism>
<dbReference type="InterPro" id="IPR003159">
    <property type="entry name" value="Lyase_8_central_dom"/>
</dbReference>
<dbReference type="InterPro" id="IPR008929">
    <property type="entry name" value="Chondroitin_lyas"/>
</dbReference>
<dbReference type="SUPFAM" id="SSF48230">
    <property type="entry name" value="Chondroitin AC/alginate lyase"/>
    <property type="match status" value="1"/>
</dbReference>
<dbReference type="RefSeq" id="WP_017014600.1">
    <property type="nucleotide sequence ID" value="NZ_AJYG02000094.1"/>
</dbReference>
<dbReference type="PANTHER" id="PTHR38481:SF1">
    <property type="entry name" value="HYALURONATE LYASE"/>
    <property type="match status" value="1"/>
</dbReference>
<dbReference type="InterPro" id="IPR038970">
    <property type="entry name" value="Lyase_8"/>
</dbReference>
<evidence type="ECO:0000256" key="1">
    <source>
        <dbReference type="ARBA" id="ARBA00006699"/>
    </source>
</evidence>
<feature type="signal peptide" evidence="4">
    <location>
        <begin position="1"/>
        <end position="24"/>
    </location>
</feature>
<dbReference type="SUPFAM" id="SSF49863">
    <property type="entry name" value="Hyaluronate lyase-like, C-terminal domain"/>
    <property type="match status" value="1"/>
</dbReference>
<keyword evidence="3 8" id="KW-0456">Lyase</keyword>
<protein>
    <submittedName>
        <fullName evidence="8">Polysaccharide lyase family 8 super-sandwich domain-containing protein</fullName>
    </submittedName>
</protein>
<feature type="domain" description="Polysaccharide lyase 8 N-terminal alpha-helical" evidence="7">
    <location>
        <begin position="57"/>
        <end position="390"/>
    </location>
</feature>
<feature type="domain" description="Polysaccharide lyase family 8 central" evidence="5">
    <location>
        <begin position="439"/>
        <end position="713"/>
    </location>
</feature>
<dbReference type="Proteomes" id="UP001569154">
    <property type="component" value="Unassembled WGS sequence"/>
</dbReference>
<evidence type="ECO:0000259" key="7">
    <source>
        <dbReference type="Pfam" id="PF08124"/>
    </source>
</evidence>
<keyword evidence="9" id="KW-1185">Reference proteome</keyword>
<evidence type="ECO:0000256" key="4">
    <source>
        <dbReference type="SAM" id="SignalP"/>
    </source>
</evidence>
<dbReference type="PANTHER" id="PTHR38481">
    <property type="entry name" value="HYALURONATE LYASE"/>
    <property type="match status" value="1"/>
</dbReference>
<dbReference type="EMBL" id="JBGONM010000113">
    <property type="protein sequence ID" value="MEZ8084152.1"/>
    <property type="molecule type" value="Genomic_DNA"/>
</dbReference>
<dbReference type="Pfam" id="PF08124">
    <property type="entry name" value="Lyase_8_N"/>
    <property type="match status" value="1"/>
</dbReference>
<dbReference type="InterPro" id="IPR012970">
    <property type="entry name" value="Lyase_8_alpha_N"/>
</dbReference>
<dbReference type="Pfam" id="PF02278">
    <property type="entry name" value="Lyase_8"/>
    <property type="match status" value="1"/>
</dbReference>
<evidence type="ECO:0000259" key="5">
    <source>
        <dbReference type="Pfam" id="PF02278"/>
    </source>
</evidence>
<dbReference type="InterPro" id="IPR004103">
    <property type="entry name" value="Lyase_8_C"/>
</dbReference>
<evidence type="ECO:0000313" key="9">
    <source>
        <dbReference type="Proteomes" id="UP001569154"/>
    </source>
</evidence>
<comment type="caution">
    <text evidence="8">The sequence shown here is derived from an EMBL/GenBank/DDBJ whole genome shotgun (WGS) entry which is preliminary data.</text>
</comment>
<gene>
    <name evidence="8" type="ORF">ACED35_23875</name>
</gene>
<dbReference type="InterPro" id="IPR011013">
    <property type="entry name" value="Gal_mutarotase_sf_dom"/>
</dbReference>
<dbReference type="SUPFAM" id="SSF74650">
    <property type="entry name" value="Galactose mutarotase-like"/>
    <property type="match status" value="1"/>
</dbReference>
<comment type="similarity">
    <text evidence="1">Belongs to the polysaccharide lyase 8 family.</text>
</comment>
<dbReference type="Gene3D" id="2.70.98.10">
    <property type="match status" value="1"/>
</dbReference>
<evidence type="ECO:0000256" key="2">
    <source>
        <dbReference type="ARBA" id="ARBA00022729"/>
    </source>
</evidence>
<name>A0ABV4L8Y5_9GAMM</name>
<reference evidence="8 9" key="1">
    <citation type="submission" date="2024-06" db="EMBL/GenBank/DDBJ databases">
        <authorList>
            <person name="Steensen K."/>
            <person name="Seneca J."/>
            <person name="Bartlau N."/>
            <person name="Yu A.X."/>
            <person name="Polz M.F."/>
        </authorList>
    </citation>
    <scope>NUCLEOTIDE SEQUENCE [LARGE SCALE GENOMIC DNA]</scope>
    <source>
        <strain evidence="8 9">1F260</strain>
    </source>
</reference>
<dbReference type="Gene3D" id="1.50.10.100">
    <property type="entry name" value="Chondroitin AC/alginate lyase"/>
    <property type="match status" value="1"/>
</dbReference>